<sequence length="192" mass="22175">MVLGAQGSDKRFKECCVCGEVFKTKPSHWERRKACSRKCDNKRRETMYLGKDNPNFENRGAKKPLFKGGRRVNSRGYVLVYHPEHPNCDQDGYVMEHRYIMSLHLGRPLEDWEVVHHKDHNKQNNEISNLEVMSLADHTRLHNEEKEIIRCEKTGRILSINVIAPVTAHFEEADELSHSERGTNGYGSTGTK</sequence>
<dbReference type="GO" id="GO:0004519">
    <property type="term" value="F:endonuclease activity"/>
    <property type="evidence" value="ECO:0007669"/>
    <property type="project" value="UniProtKB-KW"/>
</dbReference>
<evidence type="ECO:0000313" key="3">
    <source>
        <dbReference type="Proteomes" id="UP000002340"/>
    </source>
</evidence>
<dbReference type="SUPFAM" id="SSF51283">
    <property type="entry name" value="dUTPase-like"/>
    <property type="match status" value="1"/>
</dbReference>
<proteinExistence type="predicted"/>
<reference evidence="2 3" key="1">
    <citation type="submission" date="2008-07" db="EMBL/GenBank/DDBJ databases">
        <title>Siphoviridae phage from Bacillus thurigiensis.</title>
        <authorList>
            <person name="Dreze P.-A."/>
            <person name="Smeesters P."/>
            <person name="Van Melderen L."/>
        </authorList>
    </citation>
    <scope>NUCLEOTIDE SEQUENCE [LARGE SCALE GENOMIC DNA]</scope>
</reference>
<dbReference type="GeneID" id="6803953"/>
<evidence type="ECO:0000313" key="2">
    <source>
        <dbReference type="EMBL" id="ACH42281.1"/>
    </source>
</evidence>
<dbReference type="KEGG" id="vg:6803953"/>
<protein>
    <submittedName>
        <fullName evidence="2">Endonuclease</fullName>
    </submittedName>
</protein>
<dbReference type="Gene3D" id="2.70.40.10">
    <property type="match status" value="1"/>
</dbReference>
<keyword evidence="3" id="KW-1185">Reference proteome</keyword>
<dbReference type="Gene3D" id="3.90.75.20">
    <property type="match status" value="1"/>
</dbReference>
<dbReference type="InterPro" id="IPR003615">
    <property type="entry name" value="HNH_nuc"/>
</dbReference>
<feature type="domain" description="HNH nuclease" evidence="1">
    <location>
        <begin position="97"/>
        <end position="140"/>
    </location>
</feature>
<organism evidence="2 3">
    <name type="scientific">Bacillus phage IEBH</name>
    <dbReference type="NCBI Taxonomy" id="2884422"/>
    <lineage>
        <taxon>Viruses</taxon>
        <taxon>Duplodnaviria</taxon>
        <taxon>Heunggongvirae</taxon>
        <taxon>Uroviricota</taxon>
        <taxon>Caudoviricetes</taxon>
        <taxon>Cecivirus</taxon>
        <taxon>Cecivirus IEBH</taxon>
    </lineage>
</organism>
<keyword evidence="2" id="KW-0255">Endonuclease</keyword>
<dbReference type="InterPro" id="IPR044925">
    <property type="entry name" value="His-Me_finger_sf"/>
</dbReference>
<keyword evidence="2" id="KW-0540">Nuclease</keyword>
<keyword evidence="2" id="KW-0378">Hydrolase</keyword>
<dbReference type="RefSeq" id="YP_002154349.1">
    <property type="nucleotide sequence ID" value="NC_011167.1"/>
</dbReference>
<dbReference type="EMBL" id="EU874396">
    <property type="protein sequence ID" value="ACH42281.1"/>
    <property type="molecule type" value="Genomic_DNA"/>
</dbReference>
<dbReference type="Pfam" id="PF13392">
    <property type="entry name" value="HNH_3"/>
    <property type="match status" value="1"/>
</dbReference>
<dbReference type="SUPFAM" id="SSF54060">
    <property type="entry name" value="His-Me finger endonucleases"/>
    <property type="match status" value="1"/>
</dbReference>
<name>B5LPN5_9CAUD</name>
<evidence type="ECO:0000259" key="1">
    <source>
        <dbReference type="Pfam" id="PF13392"/>
    </source>
</evidence>
<accession>B5LPN5</accession>
<dbReference type="InterPro" id="IPR036157">
    <property type="entry name" value="dUTPase-like_sf"/>
</dbReference>
<dbReference type="Proteomes" id="UP000002340">
    <property type="component" value="Segment"/>
</dbReference>